<evidence type="ECO:0000259" key="4">
    <source>
        <dbReference type="PROSITE" id="PS50004"/>
    </source>
</evidence>
<evidence type="ECO:0000313" key="5">
    <source>
        <dbReference type="Proteomes" id="UP000087171"/>
    </source>
</evidence>
<dbReference type="PANTHER" id="PTHR46369">
    <property type="entry name" value="PROTEIN CELLULOSE SYNTHASE INTERACTIVE 1"/>
    <property type="match status" value="1"/>
</dbReference>
<dbReference type="STRING" id="3827.A0A1S2Y2I3"/>
<reference evidence="5" key="1">
    <citation type="journal article" date="2013" name="Nat. Biotechnol.">
        <title>Draft genome sequence of chickpea (Cicer arietinum) provides a resource for trait improvement.</title>
        <authorList>
            <person name="Varshney R.K."/>
            <person name="Song C."/>
            <person name="Saxena R.K."/>
            <person name="Azam S."/>
            <person name="Yu S."/>
            <person name="Sharpe A.G."/>
            <person name="Cannon S."/>
            <person name="Baek J."/>
            <person name="Rosen B.D."/>
            <person name="Tar'an B."/>
            <person name="Millan T."/>
            <person name="Zhang X."/>
            <person name="Ramsay L.D."/>
            <person name="Iwata A."/>
            <person name="Wang Y."/>
            <person name="Nelson W."/>
            <person name="Farmer A.D."/>
            <person name="Gaur P.M."/>
            <person name="Soderlund C."/>
            <person name="Penmetsa R.V."/>
            <person name="Xu C."/>
            <person name="Bharti A.K."/>
            <person name="He W."/>
            <person name="Winter P."/>
            <person name="Zhao S."/>
            <person name="Hane J.K."/>
            <person name="Carrasquilla-Garcia N."/>
            <person name="Condie J.A."/>
            <person name="Upadhyaya H.D."/>
            <person name="Luo M.C."/>
            <person name="Thudi M."/>
            <person name="Gowda C.L."/>
            <person name="Singh N.P."/>
            <person name="Lichtenzveig J."/>
            <person name="Gali K.K."/>
            <person name="Rubio J."/>
            <person name="Nadarajan N."/>
            <person name="Dolezel J."/>
            <person name="Bansal K.C."/>
            <person name="Xu X."/>
            <person name="Edwards D."/>
            <person name="Zhang G."/>
            <person name="Kahl G."/>
            <person name="Gil J."/>
            <person name="Singh K.B."/>
            <person name="Datta S.K."/>
            <person name="Jackson S.A."/>
            <person name="Wang J."/>
            <person name="Cook D.R."/>
        </authorList>
    </citation>
    <scope>NUCLEOTIDE SEQUENCE [LARGE SCALE GENOMIC DNA]</scope>
    <source>
        <strain evidence="5">cv. CDC Frontier</strain>
    </source>
</reference>
<evidence type="ECO:0000313" key="6">
    <source>
        <dbReference type="RefSeq" id="XP_004498349.1"/>
    </source>
</evidence>
<proteinExistence type="predicted"/>
<dbReference type="RefSeq" id="XP_004498349.1">
    <property type="nucleotide sequence ID" value="XM_004498292.3"/>
</dbReference>
<dbReference type="CDD" id="cd00030">
    <property type="entry name" value="C2"/>
    <property type="match status" value="1"/>
</dbReference>
<dbReference type="eggNOG" id="KOG0167">
    <property type="taxonomic scope" value="Eukaryota"/>
</dbReference>
<evidence type="ECO:0000256" key="1">
    <source>
        <dbReference type="ARBA" id="ARBA00022737"/>
    </source>
</evidence>
<dbReference type="GO" id="GO:2001006">
    <property type="term" value="P:regulation of cellulose biosynthetic process"/>
    <property type="evidence" value="ECO:0007669"/>
    <property type="project" value="InterPro"/>
</dbReference>
<feature type="domain" description="C2" evidence="4">
    <location>
        <begin position="1988"/>
        <end position="2105"/>
    </location>
</feature>
<dbReference type="PANTHER" id="PTHR46369:SF1">
    <property type="entry name" value="PROTEIN CELLULOSE SYNTHASE INTERACTIVE 3"/>
    <property type="match status" value="1"/>
</dbReference>
<dbReference type="KEGG" id="cam:101488871"/>
<accession>A0A1S2Y2I3</accession>
<keyword evidence="1" id="KW-0677">Repeat</keyword>
<dbReference type="SUPFAM" id="SSF48371">
    <property type="entry name" value="ARM repeat"/>
    <property type="match status" value="6"/>
</dbReference>
<evidence type="ECO:0000256" key="3">
    <source>
        <dbReference type="SAM" id="MobiDB-lite"/>
    </source>
</evidence>
<dbReference type="Pfam" id="PF00514">
    <property type="entry name" value="Arm"/>
    <property type="match status" value="1"/>
</dbReference>
<sequence length="2135" mass="230686">MQMSKSPSPEQQRSVYTVSQPMEFDDEEGMNDPESTMATVANFLEQLHANTSSPLEKELITAQLLGVARRRKDARAFIGSHAQAMPLFINILRKGTPLAKVNVASTLSILCKDLRLKVLLGGCIPPLLSVLKYESTDARKAAAEAIYEVSSGGLSDDHVGMKIFVTEGVVPTLWNQLHPQNKEDKVVEGFITGALRNLCGDKDGYWKATLEAGGVDIIVGLLSSDNSVSQSNAASLLARLMLAFSDSIPKVIDSGAVKALLRLVGQENDISVRASAADALEALSSKSTKAKKAIINADGVPILIGAIVAPSKECMRGDGGQALQEHATRALANIYGGMSSLILYLGELSHSPCLAAPVGDIIGALAYTLMVFVENLDVDEEHFDATKIEDNLVTLLKPRDNKLIQERVLEAMASLYGNIYLSKWLVQADSKKVLIGLITMAAPDVQECLILSLTSLCCDRIGIWEAIKKREGIQLLISLVGLSSEQHQEYSVQLLAILTDQVDDSKWAITAAGGIPPLVQLLETGSQKAREEAANVLWSLCCHSEDIRACVESAGAVPAFLWLLKSGGPKGQEASAMALTKLVRVADSATINQLLALLLGDSTSSKAHIIRVLGHVLSVASQKDLLQKGSAANKGLRSLVQVLNLSNDETQEYAASVLADLFITRQDICDSLATDEIVHSCMKLLTSKTQGVATQSARALCALSRPTKSKAANKMSYLVEGDVEPLIKLAKTSSVNAAETAVAALANLLIDPFIAAEALAEDVVSALTRVLAEGTVEGKQNASRALHQLLMHFPVGDVLKGNAQYRFTVLALVDSLRAMDMDGIDAADTLGAIALLFRTKPGVNFTYPPWLALAEMPSSLEPLIYCLAEGPSLVQDKAIEILSRLCGDQPAVLGDLLFASSRSIVSLANRIINSSSSEVKVGGAALLICAAKEKKELSIDSIDSSGCLKPLIYSLVDMMKQSCSYSSLDIEVFTTKGFMERNAFQEVDEFDIPDQGAVLGGTVALWLLSIIASFHTKSKLTILEAGGLEVLYNKLVRHTSNPQEEYEDTEGIWISVLFLAILFQDPNIILSPATMDIIPSIALLLRSEEVIDKYFAAQAMASLVCNGNRGINLAIANSGAIAGLITIIGYIESDMPNLMALSEEFSLVRNPDQVVLDHLFEIEDVRLGSTAHKSIPLLVDLLRPIPERPNAPPIAVRLLISIAHGSDTNKLILAEAGALEALNKYLSLSPQDSTEIAISELLRILFCNSDLIKHEASTDSLNQLIAVLRLGSRNARYSAARALHELFEAEYIRESELAKQAIQPLVDMLNTTSGSEQEAALMALIKLTSGDSSKACIFTDLEGNPLESLYKVLSSASSLELKSHAAHLCFALFGNSKIRANPVASECLKPLISLMQSGSGTAIEYGVCAFDRLLEDEPLVELAAAYNVVDLLVGLVSGTNYQLIEATISALIKLGKDRTPCKLDMVKAGIIDNCLKLLQSVPSSLCSTIAELFRILTNSNAIARSSGAAEIVEPLFHVLLRRDFNLWGQHSSLQALVNILEKPQSLATLKLTPSQVIEPLISFLESPSQAIQQLGTELLSHLLAQEHFQQDITTKNAVVPLVQLAGIGILSLQQTAIKALEKISKSWPKAVADAGGIFELAKVIIQDDPQPPHALWESTALVLSNVLRSNADYYFKVPVLVLVKLLHSTLESTISIALNALIVHERSDASSAEQMMEAGAIDALLDLIRSHQCEEASGSLLETLFNNARVRETKVSKYAIAPLSQYLLDPQTRSQSGKLLAALALGNLSQHERLARASDSVSACRALISLLEDQPTEEMTMVAICALQNFVMNSRTNRRAVAEAGGILVIQELLLFPNTEVSGQAALLIRFLFSTHTLQEYVSNELIRSLTAALERELWSTATINEEVLKTLHVIFMNFPKLHISEAATLCIPHLVGALKSGSEVAQDSVLDTFFLLKQSWSTMPIDIAKSQAMIAAEAIPILQMLMKTCPPSFHERADTLLHCLPGCLTVTIKRGNNLKQTMGSTNAFCQLTIGNSPPKQTKVVNHSTSPEWKEGFTWAFDIPPKGQKLHIVCKSKNTFGKSSLGRVTIQIDKVVTEGVYSGLFSLNHDGNKDGSSRTLEIEIIWSNRISNDDI</sequence>
<dbReference type="InterPro" id="IPR044297">
    <property type="entry name" value="CSI1/2/3"/>
</dbReference>
<organism evidence="5 6">
    <name type="scientific">Cicer arietinum</name>
    <name type="common">Chickpea</name>
    <name type="synonym">Garbanzo</name>
    <dbReference type="NCBI Taxonomy" id="3827"/>
    <lineage>
        <taxon>Eukaryota</taxon>
        <taxon>Viridiplantae</taxon>
        <taxon>Streptophyta</taxon>
        <taxon>Embryophyta</taxon>
        <taxon>Tracheophyta</taxon>
        <taxon>Spermatophyta</taxon>
        <taxon>Magnoliopsida</taxon>
        <taxon>eudicotyledons</taxon>
        <taxon>Gunneridae</taxon>
        <taxon>Pentapetalae</taxon>
        <taxon>rosids</taxon>
        <taxon>fabids</taxon>
        <taxon>Fabales</taxon>
        <taxon>Fabaceae</taxon>
        <taxon>Papilionoideae</taxon>
        <taxon>50 kb inversion clade</taxon>
        <taxon>NPAAA clade</taxon>
        <taxon>Hologalegina</taxon>
        <taxon>IRL clade</taxon>
        <taxon>Cicereae</taxon>
        <taxon>Cicer</taxon>
    </lineage>
</organism>
<dbReference type="Gene3D" id="2.60.40.150">
    <property type="entry name" value="C2 domain"/>
    <property type="match status" value="1"/>
</dbReference>
<feature type="compositionally biased region" description="Polar residues" evidence="3">
    <location>
        <begin position="1"/>
        <end position="20"/>
    </location>
</feature>
<dbReference type="PROSITE" id="PS50004">
    <property type="entry name" value="C2"/>
    <property type="match status" value="1"/>
</dbReference>
<evidence type="ECO:0000256" key="2">
    <source>
        <dbReference type="PROSITE-ProRule" id="PRU00259"/>
    </source>
</evidence>
<dbReference type="InterPro" id="IPR011989">
    <property type="entry name" value="ARM-like"/>
</dbReference>
<dbReference type="SMART" id="SM00185">
    <property type="entry name" value="ARM"/>
    <property type="match status" value="18"/>
</dbReference>
<dbReference type="InterPro" id="IPR016024">
    <property type="entry name" value="ARM-type_fold"/>
</dbReference>
<dbReference type="PROSITE" id="PS50176">
    <property type="entry name" value="ARM_REPEAT"/>
    <property type="match status" value="3"/>
</dbReference>
<dbReference type="Gene3D" id="1.25.10.10">
    <property type="entry name" value="Leucine-rich Repeat Variant"/>
    <property type="match status" value="9"/>
</dbReference>
<dbReference type="InterPro" id="IPR035892">
    <property type="entry name" value="C2_domain_sf"/>
</dbReference>
<protein>
    <submittedName>
        <fullName evidence="6">Protein CELLULOSE SYNTHASE INTERACTIVE 3</fullName>
    </submittedName>
</protein>
<feature type="region of interest" description="Disordered" evidence="3">
    <location>
        <begin position="1"/>
        <end position="34"/>
    </location>
</feature>
<name>A0A1S2Y2I3_CICAR</name>
<dbReference type="SUPFAM" id="SSF49562">
    <property type="entry name" value="C2 domain (Calcium/lipid-binding domain, CaLB)"/>
    <property type="match status" value="1"/>
</dbReference>
<feature type="repeat" description="ARM" evidence="2">
    <location>
        <begin position="513"/>
        <end position="555"/>
    </location>
</feature>
<dbReference type="InterPro" id="IPR000225">
    <property type="entry name" value="Armadillo"/>
</dbReference>
<keyword evidence="5" id="KW-1185">Reference proteome</keyword>
<dbReference type="GO" id="GO:0051211">
    <property type="term" value="P:anisotropic cell growth"/>
    <property type="evidence" value="ECO:0007669"/>
    <property type="project" value="InterPro"/>
</dbReference>
<dbReference type="SMART" id="SM00239">
    <property type="entry name" value="C2"/>
    <property type="match status" value="1"/>
</dbReference>
<dbReference type="Proteomes" id="UP000087171">
    <property type="component" value="Chromosome Ca4"/>
</dbReference>
<dbReference type="InterPro" id="IPR000008">
    <property type="entry name" value="C2_dom"/>
</dbReference>
<feature type="repeat" description="ARM" evidence="2">
    <location>
        <begin position="255"/>
        <end position="299"/>
    </location>
</feature>
<reference evidence="6" key="2">
    <citation type="submission" date="2025-08" db="UniProtKB">
        <authorList>
            <consortium name="RefSeq"/>
        </authorList>
    </citation>
    <scope>IDENTIFICATION</scope>
    <source>
        <tissue evidence="6">Etiolated seedlings</tissue>
    </source>
</reference>
<dbReference type="Pfam" id="PF00168">
    <property type="entry name" value="C2"/>
    <property type="match status" value="1"/>
</dbReference>
<dbReference type="PaxDb" id="3827-XP_004498349.1"/>
<dbReference type="GO" id="GO:0008017">
    <property type="term" value="F:microtubule binding"/>
    <property type="evidence" value="ECO:0007669"/>
    <property type="project" value="InterPro"/>
</dbReference>
<dbReference type="OrthoDB" id="7537227at2759"/>
<dbReference type="GO" id="GO:0010330">
    <property type="term" value="C:cellulose synthase complex"/>
    <property type="evidence" value="ECO:0007669"/>
    <property type="project" value="InterPro"/>
</dbReference>
<gene>
    <name evidence="6" type="primary">LOC101488871</name>
</gene>
<dbReference type="GeneID" id="101488871"/>
<feature type="repeat" description="ARM" evidence="2">
    <location>
        <begin position="1173"/>
        <end position="1217"/>
    </location>
</feature>